<keyword evidence="4" id="KW-0813">Transport</keyword>
<evidence type="ECO:0008006" key="12">
    <source>
        <dbReference type="Google" id="ProtNLM"/>
    </source>
</evidence>
<feature type="transmembrane region" description="Helical" evidence="10">
    <location>
        <begin position="600"/>
        <end position="621"/>
    </location>
</feature>
<dbReference type="CDD" id="cd17313">
    <property type="entry name" value="MFS_SLC45_SUC"/>
    <property type="match status" value="1"/>
</dbReference>
<dbReference type="InterPro" id="IPR005989">
    <property type="entry name" value="Suc_symporter_pln"/>
</dbReference>
<name>A0A8S9HYG3_BRACR</name>
<gene>
    <name evidence="11" type="ORF">F2Q70_00015927</name>
</gene>
<keyword evidence="5" id="KW-0762">Sugar transport</keyword>
<feature type="transmembrane region" description="Helical" evidence="10">
    <location>
        <begin position="564"/>
        <end position="588"/>
    </location>
</feature>
<comment type="pathway">
    <text evidence="2">Glycan biosynthesis; sucrose metabolism.</text>
</comment>
<keyword evidence="9 10" id="KW-0472">Membrane</keyword>
<dbReference type="EMBL" id="QGKY02001250">
    <property type="protein sequence ID" value="KAF2561206.1"/>
    <property type="molecule type" value="Genomic_DNA"/>
</dbReference>
<evidence type="ECO:0000256" key="4">
    <source>
        <dbReference type="ARBA" id="ARBA00022448"/>
    </source>
</evidence>
<comment type="similarity">
    <text evidence="3">Belongs to the glycoside-pentoside-hexuronide (GPH) cation symporter transporter (TC 2.A.2.4) family.</text>
</comment>
<feature type="transmembrane region" description="Helical" evidence="10">
    <location>
        <begin position="282"/>
        <end position="302"/>
    </location>
</feature>
<dbReference type="InterPro" id="IPR008521">
    <property type="entry name" value="Mg_trans_NIPA"/>
</dbReference>
<feature type="transmembrane region" description="Helical" evidence="10">
    <location>
        <begin position="71"/>
        <end position="91"/>
    </location>
</feature>
<dbReference type="FunFam" id="1.20.1250.20:FF:000182">
    <property type="entry name" value="Sucrose transporter SUC2"/>
    <property type="match status" value="1"/>
</dbReference>
<keyword evidence="6 10" id="KW-0812">Transmembrane</keyword>
<evidence type="ECO:0000256" key="2">
    <source>
        <dbReference type="ARBA" id="ARBA00004914"/>
    </source>
</evidence>
<dbReference type="NCBIfam" id="TIGR01301">
    <property type="entry name" value="GPH_sucrose"/>
    <property type="match status" value="1"/>
</dbReference>
<feature type="transmembrane region" description="Helical" evidence="10">
    <location>
        <begin position="665"/>
        <end position="682"/>
    </location>
</feature>
<dbReference type="GO" id="GO:0005886">
    <property type="term" value="C:plasma membrane"/>
    <property type="evidence" value="ECO:0007669"/>
    <property type="project" value="UniProtKB-SubCell"/>
</dbReference>
<feature type="transmembrane region" description="Helical" evidence="10">
    <location>
        <begin position="103"/>
        <end position="121"/>
    </location>
</feature>
<comment type="subcellular location">
    <subcellularLocation>
        <location evidence="1">Cell membrane</location>
        <topology evidence="1">Multi-pass membrane protein</topology>
    </subcellularLocation>
</comment>
<feature type="transmembrane region" description="Helical" evidence="10">
    <location>
        <begin position="180"/>
        <end position="200"/>
    </location>
</feature>
<feature type="transmembrane region" description="Helical" evidence="10">
    <location>
        <begin position="34"/>
        <end position="59"/>
    </location>
</feature>
<feature type="transmembrane region" description="Helical" evidence="10">
    <location>
        <begin position="334"/>
        <end position="355"/>
    </location>
</feature>
<dbReference type="PANTHER" id="PTHR19432">
    <property type="entry name" value="SUGAR TRANSPORTER"/>
    <property type="match status" value="1"/>
</dbReference>
<dbReference type="PANTHER" id="PTHR19432:SF70">
    <property type="entry name" value="SUCROSE TRANSPORT PROTEIN SUC1-RELATED"/>
    <property type="match status" value="1"/>
</dbReference>
<dbReference type="Pfam" id="PF05653">
    <property type="entry name" value="Mg_trans_NIPA"/>
    <property type="match status" value="1"/>
</dbReference>
<evidence type="ECO:0000256" key="8">
    <source>
        <dbReference type="ARBA" id="ARBA00022989"/>
    </source>
</evidence>
<dbReference type="GO" id="GO:0015095">
    <property type="term" value="F:magnesium ion transmembrane transporter activity"/>
    <property type="evidence" value="ECO:0007669"/>
    <property type="project" value="InterPro"/>
</dbReference>
<dbReference type="SUPFAM" id="SSF103473">
    <property type="entry name" value="MFS general substrate transporter"/>
    <property type="match status" value="1"/>
</dbReference>
<comment type="caution">
    <text evidence="11">The sequence shown here is derived from an EMBL/GenBank/DDBJ whole genome shotgun (WGS) entry which is preliminary data.</text>
</comment>
<dbReference type="GO" id="GO:0008506">
    <property type="term" value="F:sucrose:proton symporter activity"/>
    <property type="evidence" value="ECO:0007669"/>
    <property type="project" value="TreeGrafter"/>
</dbReference>
<dbReference type="GO" id="GO:0005773">
    <property type="term" value="C:vacuole"/>
    <property type="evidence" value="ECO:0007669"/>
    <property type="project" value="TreeGrafter"/>
</dbReference>
<organism evidence="11">
    <name type="scientific">Brassica cretica</name>
    <name type="common">Mustard</name>
    <dbReference type="NCBI Taxonomy" id="69181"/>
    <lineage>
        <taxon>Eukaryota</taxon>
        <taxon>Viridiplantae</taxon>
        <taxon>Streptophyta</taxon>
        <taxon>Embryophyta</taxon>
        <taxon>Tracheophyta</taxon>
        <taxon>Spermatophyta</taxon>
        <taxon>Magnoliopsida</taxon>
        <taxon>eudicotyledons</taxon>
        <taxon>Gunneridae</taxon>
        <taxon>Pentapetalae</taxon>
        <taxon>rosids</taxon>
        <taxon>malvids</taxon>
        <taxon>Brassicales</taxon>
        <taxon>Brassicaceae</taxon>
        <taxon>Brassiceae</taxon>
        <taxon>Brassica</taxon>
    </lineage>
</organism>
<feature type="transmembrane region" description="Helical" evidence="10">
    <location>
        <begin position="407"/>
        <end position="432"/>
    </location>
</feature>
<evidence type="ECO:0000256" key="5">
    <source>
        <dbReference type="ARBA" id="ARBA00022597"/>
    </source>
</evidence>
<evidence type="ECO:0000256" key="10">
    <source>
        <dbReference type="SAM" id="Phobius"/>
    </source>
</evidence>
<sequence>MGAFETEKTAKDAAALETQSSLEEFNQPSPLRKIISVSSIAAGVQFGWALQLSLLTPYVQLLGIPHKWSSLIWLCGPVSGMIVQPIVGFHSDRCTSRFGRRRPFIAAGAAMVAVAVFLIGYAADIGYKMGDKLEQTPRVRAIGIFALGFWILDVANNTLQGPCRAFLADLAAGDAKRTRVANAFFSFFMAVGNVLGYAAGSFTNLHKMFPFAMTNACDLYCANLKSCFFLSITLLLIVTVTSLWYVKDKQWSPPPVAADEEKKSVPFFGEIFGAFKVMERPMWMLLIVTALNWIAWFPFLLFDTDWMGREVYGGDSEGDARLKQIYNKGVQSGALGLMFNSIVLGFMSLGVEWIGKKVGGAKRLWGIVNFILAIGLAMTVLVTKLAADYRKVAGPYAGPSPGIRAGALSLFAVLGIPLAITFSIPFALASIFSSSSGAGQGVGGYSYLYEPLWWIGVTTMLLGEIANFAAYAFAPAILVTPLGALTHIILLEKLHIFGVLGCALCVVGSTTIVLHAPQEQEIGSVLEVWNLATEPAFMFYASLIIGAAVFLIIRYVPQYGQTNVMVYIGICSLVGSLSVMSVKALGIALKLTFSGTNQLFYPQTWVFTLVVLTCVVTQLNYLNKALDTFNTAIVSPIYYVMFTSLTILASVIMFKDWDRQNGTQIVTEMCGFVTILSGTFLLHRTKDMVEGSPVILPVRISKHADEDGFESEGIPLRRQESLRSP</sequence>
<dbReference type="GO" id="GO:0005769">
    <property type="term" value="C:early endosome"/>
    <property type="evidence" value="ECO:0007669"/>
    <property type="project" value="UniProtKB-SubCell"/>
</dbReference>
<evidence type="ECO:0000256" key="6">
    <source>
        <dbReference type="ARBA" id="ARBA00022692"/>
    </source>
</evidence>
<evidence type="ECO:0000256" key="1">
    <source>
        <dbReference type="ARBA" id="ARBA00004651"/>
    </source>
</evidence>
<feature type="transmembrane region" description="Helical" evidence="10">
    <location>
        <begin position="537"/>
        <end position="557"/>
    </location>
</feature>
<proteinExistence type="inferred from homology"/>
<evidence type="ECO:0000256" key="3">
    <source>
        <dbReference type="ARBA" id="ARBA00007134"/>
    </source>
</evidence>
<feature type="transmembrane region" description="Helical" evidence="10">
    <location>
        <begin position="633"/>
        <end position="653"/>
    </location>
</feature>
<keyword evidence="8 10" id="KW-1133">Transmembrane helix</keyword>
<dbReference type="InterPro" id="IPR036259">
    <property type="entry name" value="MFS_trans_sf"/>
</dbReference>
<dbReference type="Pfam" id="PF13347">
    <property type="entry name" value="MFS_2"/>
    <property type="match status" value="1"/>
</dbReference>
<evidence type="ECO:0000256" key="9">
    <source>
        <dbReference type="ARBA" id="ARBA00023136"/>
    </source>
</evidence>
<feature type="transmembrane region" description="Helical" evidence="10">
    <location>
        <begin position="497"/>
        <end position="517"/>
    </location>
</feature>
<accession>A0A8S9HYG3</accession>
<keyword evidence="7" id="KW-0769">Symport</keyword>
<feature type="transmembrane region" description="Helical" evidence="10">
    <location>
        <begin position="228"/>
        <end position="246"/>
    </location>
</feature>
<dbReference type="Gene3D" id="1.20.1250.20">
    <property type="entry name" value="MFS general substrate transporter like domains"/>
    <property type="match status" value="1"/>
</dbReference>
<feature type="transmembrane region" description="Helical" evidence="10">
    <location>
        <begin position="367"/>
        <end position="387"/>
    </location>
</feature>
<reference evidence="11" key="1">
    <citation type="submission" date="2019-12" db="EMBL/GenBank/DDBJ databases">
        <title>Genome sequencing and annotation of Brassica cretica.</title>
        <authorList>
            <person name="Studholme D.J."/>
            <person name="Sarris P.F."/>
        </authorList>
    </citation>
    <scope>NUCLEOTIDE SEQUENCE</scope>
    <source>
        <strain evidence="11">PFS-102/07</strain>
        <tissue evidence="11">Leaf</tissue>
    </source>
</reference>
<dbReference type="AlphaFoldDB" id="A0A8S9HYG3"/>
<evidence type="ECO:0000313" key="11">
    <source>
        <dbReference type="EMBL" id="KAF2561206.1"/>
    </source>
</evidence>
<evidence type="ECO:0000256" key="7">
    <source>
        <dbReference type="ARBA" id="ARBA00022847"/>
    </source>
</evidence>
<protein>
    <recommendedName>
        <fullName evidence="12">Magnesium transporter</fullName>
    </recommendedName>
</protein>